<reference evidence="2 3" key="1">
    <citation type="submission" date="2016-10" db="EMBL/GenBank/DDBJ databases">
        <authorList>
            <person name="de Groot N.N."/>
        </authorList>
    </citation>
    <scope>NUCLEOTIDE SEQUENCE [LARGE SCALE GENOMIC DNA]</scope>
    <source>
        <strain evidence="2 3">DSM 20117</strain>
    </source>
</reference>
<gene>
    <name evidence="2" type="ORF">SAMN04489742_1088</name>
</gene>
<dbReference type="AlphaFoldDB" id="A0A1H1AUC1"/>
<accession>A0A1H1AUC1</accession>
<dbReference type="Proteomes" id="UP000181917">
    <property type="component" value="Unassembled WGS sequence"/>
</dbReference>
<protein>
    <submittedName>
        <fullName evidence="2">Uncharacterized protein</fullName>
    </submittedName>
</protein>
<organism evidence="2 3">
    <name type="scientific">Crystallibacter crystallopoietes</name>
    <dbReference type="NCBI Taxonomy" id="37928"/>
    <lineage>
        <taxon>Bacteria</taxon>
        <taxon>Bacillati</taxon>
        <taxon>Actinomycetota</taxon>
        <taxon>Actinomycetes</taxon>
        <taxon>Micrococcales</taxon>
        <taxon>Micrococcaceae</taxon>
        <taxon>Crystallibacter</taxon>
    </lineage>
</organism>
<evidence type="ECO:0000313" key="2">
    <source>
        <dbReference type="EMBL" id="SDQ43121.1"/>
    </source>
</evidence>
<feature type="chain" id="PRO_5010194192" evidence="1">
    <location>
        <begin position="31"/>
        <end position="77"/>
    </location>
</feature>
<evidence type="ECO:0000313" key="3">
    <source>
        <dbReference type="Proteomes" id="UP000181917"/>
    </source>
</evidence>
<dbReference type="EMBL" id="FNKH01000002">
    <property type="protein sequence ID" value="SDQ43121.1"/>
    <property type="molecule type" value="Genomic_DNA"/>
</dbReference>
<evidence type="ECO:0000256" key="1">
    <source>
        <dbReference type="SAM" id="SignalP"/>
    </source>
</evidence>
<feature type="signal peptide" evidence="1">
    <location>
        <begin position="1"/>
        <end position="30"/>
    </location>
</feature>
<proteinExistence type="predicted"/>
<sequence>MSTRTVLKRAIAATALATGIAALGATAANAAGMNYVYWEPSYMHCKWKQWTAQNEEGTTLLRDCTESNGQWYFTTLE</sequence>
<dbReference type="OrthoDB" id="9915013at2"/>
<keyword evidence="3" id="KW-1185">Reference proteome</keyword>
<dbReference type="KEGG" id="acry:AC20117_11895"/>
<name>A0A1H1AUC1_9MICC</name>
<dbReference type="RefSeq" id="WP_074699558.1">
    <property type="nucleotide sequence ID" value="NZ_CP018863.1"/>
</dbReference>
<dbReference type="STRING" id="37928.SAMN04489742_1088"/>
<keyword evidence="1" id="KW-0732">Signal</keyword>